<dbReference type="EMBL" id="UINC01001660">
    <property type="protein sequence ID" value="SUZ86003.1"/>
    <property type="molecule type" value="Genomic_DNA"/>
</dbReference>
<keyword evidence="3" id="KW-0050">Antiport</keyword>
<gene>
    <name evidence="11" type="ORF">METZ01_LOCUS38857</name>
</gene>
<feature type="transmembrane region" description="Helical" evidence="10">
    <location>
        <begin position="366"/>
        <end position="389"/>
    </location>
</feature>
<dbReference type="InterPro" id="IPR050222">
    <property type="entry name" value="MATE_MdtK"/>
</dbReference>
<keyword evidence="4" id="KW-1003">Cell membrane</keyword>
<keyword evidence="2" id="KW-0813">Transport</keyword>
<keyword evidence="6 10" id="KW-1133">Transmembrane helix</keyword>
<evidence type="ECO:0000256" key="4">
    <source>
        <dbReference type="ARBA" id="ARBA00022475"/>
    </source>
</evidence>
<name>A0A381R939_9ZZZZ</name>
<feature type="transmembrane region" description="Helical" evidence="10">
    <location>
        <begin position="427"/>
        <end position="449"/>
    </location>
</feature>
<feature type="transmembrane region" description="Helical" evidence="10">
    <location>
        <begin position="165"/>
        <end position="189"/>
    </location>
</feature>
<sequence length="463" mass="51467">MTYIINKFSKYRREFSYNLKLAYPVMIGMLGHTFVQFIDNVMVGQLGTAELAAISLGNSFVFIAMSIGIGFSTAITPLVAEADGAKNKPRVVEIFEHSFFICFILGILLSGIVFLNKNLISFMGQPIEVVELAIPYLFWVSISLIAVVNFQSFRQFADGMSFTKAAMYSVLAANLINVILNYFLIFGIWKFPELGLEGAAIGTLIARFSMLIFIIFYLKLHKKLSFYVKSFFPKKIISSHIKKIIALGFPSALHSFFEVGFFLSAVFLSGLIGKNAQAANQIALNLSTMTFMVALGVGVAAMIRVGNQRGRMDFRKLREVAISTFVLIFLVDVIFCSIFLTFNDILPYLYLDPSNLENIVDVSEVISIASKLLIVAGVFQVFDGLQAVVLGALRGMQDVNIPALIIFFSYVLLGFPTSYFLGFYTELSIVGIWIGLLTGLFSSSLFLFLRFNILSKKLIKDNA</sequence>
<evidence type="ECO:0000313" key="11">
    <source>
        <dbReference type="EMBL" id="SUZ86003.1"/>
    </source>
</evidence>
<evidence type="ECO:0000256" key="5">
    <source>
        <dbReference type="ARBA" id="ARBA00022692"/>
    </source>
</evidence>
<dbReference type="CDD" id="cd13131">
    <property type="entry name" value="MATE_NorM_like"/>
    <property type="match status" value="1"/>
</dbReference>
<feature type="transmembrane region" description="Helical" evidence="10">
    <location>
        <begin position="401"/>
        <end position="421"/>
    </location>
</feature>
<dbReference type="PANTHER" id="PTHR43298">
    <property type="entry name" value="MULTIDRUG RESISTANCE PROTEIN NORM-RELATED"/>
    <property type="match status" value="1"/>
</dbReference>
<evidence type="ECO:0000256" key="2">
    <source>
        <dbReference type="ARBA" id="ARBA00022448"/>
    </source>
</evidence>
<feature type="transmembrane region" description="Helical" evidence="10">
    <location>
        <begin position="91"/>
        <end position="114"/>
    </location>
</feature>
<dbReference type="AlphaFoldDB" id="A0A381R939"/>
<accession>A0A381R939</accession>
<feature type="transmembrane region" description="Helical" evidence="10">
    <location>
        <begin position="201"/>
        <end position="220"/>
    </location>
</feature>
<feature type="transmembrane region" description="Helical" evidence="10">
    <location>
        <begin position="324"/>
        <end position="346"/>
    </location>
</feature>
<organism evidence="11">
    <name type="scientific">marine metagenome</name>
    <dbReference type="NCBI Taxonomy" id="408172"/>
    <lineage>
        <taxon>unclassified sequences</taxon>
        <taxon>metagenomes</taxon>
        <taxon>ecological metagenomes</taxon>
    </lineage>
</organism>
<dbReference type="InterPro" id="IPR048279">
    <property type="entry name" value="MdtK-like"/>
</dbReference>
<feature type="transmembrane region" description="Helical" evidence="10">
    <location>
        <begin position="21"/>
        <end position="38"/>
    </location>
</feature>
<keyword evidence="7" id="KW-0406">Ion transport</keyword>
<evidence type="ECO:0000256" key="10">
    <source>
        <dbReference type="SAM" id="Phobius"/>
    </source>
</evidence>
<evidence type="ECO:0000256" key="9">
    <source>
        <dbReference type="ARBA" id="ARBA00031636"/>
    </source>
</evidence>
<dbReference type="GO" id="GO:0042910">
    <property type="term" value="F:xenobiotic transmembrane transporter activity"/>
    <property type="evidence" value="ECO:0007669"/>
    <property type="project" value="InterPro"/>
</dbReference>
<dbReference type="GO" id="GO:0005886">
    <property type="term" value="C:plasma membrane"/>
    <property type="evidence" value="ECO:0007669"/>
    <property type="project" value="UniProtKB-SubCell"/>
</dbReference>
<dbReference type="InterPro" id="IPR002528">
    <property type="entry name" value="MATE_fam"/>
</dbReference>
<dbReference type="GO" id="GO:0015297">
    <property type="term" value="F:antiporter activity"/>
    <property type="evidence" value="ECO:0007669"/>
    <property type="project" value="UniProtKB-KW"/>
</dbReference>
<protein>
    <recommendedName>
        <fullName evidence="9">Multidrug-efflux transporter</fullName>
    </recommendedName>
</protein>
<proteinExistence type="predicted"/>
<dbReference type="PIRSF" id="PIRSF006603">
    <property type="entry name" value="DinF"/>
    <property type="match status" value="1"/>
</dbReference>
<keyword evidence="5 10" id="KW-0812">Transmembrane</keyword>
<dbReference type="Pfam" id="PF01554">
    <property type="entry name" value="MatE"/>
    <property type="match status" value="2"/>
</dbReference>
<dbReference type="GO" id="GO:0006811">
    <property type="term" value="P:monoatomic ion transport"/>
    <property type="evidence" value="ECO:0007669"/>
    <property type="project" value="UniProtKB-KW"/>
</dbReference>
<evidence type="ECO:0000256" key="8">
    <source>
        <dbReference type="ARBA" id="ARBA00023136"/>
    </source>
</evidence>
<reference evidence="11" key="1">
    <citation type="submission" date="2018-05" db="EMBL/GenBank/DDBJ databases">
        <authorList>
            <person name="Lanie J.A."/>
            <person name="Ng W.-L."/>
            <person name="Kazmierczak K.M."/>
            <person name="Andrzejewski T.M."/>
            <person name="Davidsen T.M."/>
            <person name="Wayne K.J."/>
            <person name="Tettelin H."/>
            <person name="Glass J.I."/>
            <person name="Rusch D."/>
            <person name="Podicherti R."/>
            <person name="Tsui H.-C.T."/>
            <person name="Winkler M.E."/>
        </authorList>
    </citation>
    <scope>NUCLEOTIDE SEQUENCE</scope>
</reference>
<feature type="transmembrane region" description="Helical" evidence="10">
    <location>
        <begin position="134"/>
        <end position="153"/>
    </location>
</feature>
<evidence type="ECO:0000256" key="3">
    <source>
        <dbReference type="ARBA" id="ARBA00022449"/>
    </source>
</evidence>
<dbReference type="NCBIfam" id="TIGR00797">
    <property type="entry name" value="matE"/>
    <property type="match status" value="1"/>
</dbReference>
<keyword evidence="8 10" id="KW-0472">Membrane</keyword>
<feature type="transmembrane region" description="Helical" evidence="10">
    <location>
        <begin position="58"/>
        <end position="79"/>
    </location>
</feature>
<comment type="subcellular location">
    <subcellularLocation>
        <location evidence="1">Cell membrane</location>
        <topology evidence="1">Multi-pass membrane protein</topology>
    </subcellularLocation>
</comment>
<evidence type="ECO:0000256" key="7">
    <source>
        <dbReference type="ARBA" id="ARBA00023065"/>
    </source>
</evidence>
<dbReference type="PANTHER" id="PTHR43298:SF2">
    <property type="entry name" value="FMN_FAD EXPORTER YEEO-RELATED"/>
    <property type="match status" value="1"/>
</dbReference>
<evidence type="ECO:0000256" key="6">
    <source>
        <dbReference type="ARBA" id="ARBA00022989"/>
    </source>
</evidence>
<feature type="transmembrane region" description="Helical" evidence="10">
    <location>
        <begin position="282"/>
        <end position="303"/>
    </location>
</feature>
<evidence type="ECO:0000256" key="1">
    <source>
        <dbReference type="ARBA" id="ARBA00004651"/>
    </source>
</evidence>
<feature type="transmembrane region" description="Helical" evidence="10">
    <location>
        <begin position="244"/>
        <end position="270"/>
    </location>
</feature>